<accession>A0A3M7PXN6</accession>
<dbReference type="InterPro" id="IPR027350">
    <property type="entry name" value="GT23_dom"/>
</dbReference>
<feature type="non-terminal residue" evidence="5">
    <location>
        <position position="430"/>
    </location>
</feature>
<feature type="region of interest" description="Important for donor substrate binding" evidence="3">
    <location>
        <begin position="269"/>
        <end position="270"/>
    </location>
</feature>
<dbReference type="FunFam" id="3.40.50.11350:FF:000001">
    <property type="entry name" value="Alpha-(1,6)-fucosyltransferase"/>
    <property type="match status" value="1"/>
</dbReference>
<organism evidence="5 6">
    <name type="scientific">Brachionus plicatilis</name>
    <name type="common">Marine rotifer</name>
    <name type="synonym">Brachionus muelleri</name>
    <dbReference type="NCBI Taxonomy" id="10195"/>
    <lineage>
        <taxon>Eukaryota</taxon>
        <taxon>Metazoa</taxon>
        <taxon>Spiralia</taxon>
        <taxon>Gnathifera</taxon>
        <taxon>Rotifera</taxon>
        <taxon>Eurotatoria</taxon>
        <taxon>Monogononta</taxon>
        <taxon>Pseudotrocha</taxon>
        <taxon>Ploima</taxon>
        <taxon>Brachionidae</taxon>
        <taxon>Brachionus</taxon>
    </lineage>
</organism>
<evidence type="ECO:0000256" key="2">
    <source>
        <dbReference type="ARBA" id="ARBA00022679"/>
    </source>
</evidence>
<dbReference type="OrthoDB" id="2014825at2759"/>
<feature type="non-terminal residue" evidence="5">
    <location>
        <position position="1"/>
    </location>
</feature>
<dbReference type="EMBL" id="REGN01008461">
    <property type="protein sequence ID" value="RNA03521.1"/>
    <property type="molecule type" value="Genomic_DNA"/>
</dbReference>
<dbReference type="CDD" id="cd11300">
    <property type="entry name" value="Fut8_like"/>
    <property type="match status" value="1"/>
</dbReference>
<name>A0A3M7PXN6_BRAPC</name>
<reference evidence="5 6" key="1">
    <citation type="journal article" date="2018" name="Sci. Rep.">
        <title>Genomic signatures of local adaptation to the degree of environmental predictability in rotifers.</title>
        <authorList>
            <person name="Franch-Gras L."/>
            <person name="Hahn C."/>
            <person name="Garcia-Roger E.M."/>
            <person name="Carmona M.J."/>
            <person name="Serra M."/>
            <person name="Gomez A."/>
        </authorList>
    </citation>
    <scope>NUCLEOTIDE SEQUENCE [LARGE SCALE GENOMIC DNA]</scope>
    <source>
        <strain evidence="5">HYR1</strain>
    </source>
</reference>
<comment type="caution">
    <text evidence="5">The sequence shown here is derived from an EMBL/GenBank/DDBJ whole genome shotgun (WGS) entry which is preliminary data.</text>
</comment>
<keyword evidence="1 3" id="KW-0328">Glycosyltransferase</keyword>
<dbReference type="PANTHER" id="PTHR13132">
    <property type="entry name" value="ALPHA- 1,6 -FUCOSYLTRANSFERASE"/>
    <property type="match status" value="1"/>
</dbReference>
<keyword evidence="2 3" id="KW-0808">Transferase</keyword>
<evidence type="ECO:0000259" key="4">
    <source>
        <dbReference type="PROSITE" id="PS51659"/>
    </source>
</evidence>
<evidence type="ECO:0000313" key="5">
    <source>
        <dbReference type="EMBL" id="RNA03521.1"/>
    </source>
</evidence>
<evidence type="ECO:0000256" key="3">
    <source>
        <dbReference type="PROSITE-ProRule" id="PRU00992"/>
    </source>
</evidence>
<evidence type="ECO:0000313" key="6">
    <source>
        <dbReference type="Proteomes" id="UP000276133"/>
    </source>
</evidence>
<dbReference type="GO" id="GO:0006487">
    <property type="term" value="P:protein N-linked glycosylation"/>
    <property type="evidence" value="ECO:0007669"/>
    <property type="project" value="TreeGrafter"/>
</dbReference>
<proteinExistence type="inferred from homology"/>
<evidence type="ECO:0000256" key="1">
    <source>
        <dbReference type="ARBA" id="ARBA00022676"/>
    </source>
</evidence>
<feature type="domain" description="GT23" evidence="4">
    <location>
        <begin position="112"/>
        <end position="398"/>
    </location>
</feature>
<dbReference type="Gene3D" id="3.40.50.11350">
    <property type="match status" value="1"/>
</dbReference>
<dbReference type="AlphaFoldDB" id="A0A3M7PXN6"/>
<gene>
    <name evidence="5" type="ORF">BpHYR1_024175</name>
</gene>
<dbReference type="Proteomes" id="UP000276133">
    <property type="component" value="Unassembled WGS sequence"/>
</dbReference>
<dbReference type="PROSITE" id="PS51659">
    <property type="entry name" value="GT23"/>
    <property type="match status" value="1"/>
</dbReference>
<protein>
    <submittedName>
        <fullName evidence="5">Alpha-(1-6)-fucosyltransferase</fullName>
        <ecNumber evidence="5">2.4.1.68</ecNumber>
    </submittedName>
</protein>
<dbReference type="PANTHER" id="PTHR13132:SF29">
    <property type="entry name" value="ALPHA-(1,6)-FUCOSYLTRANSFERASE"/>
    <property type="match status" value="1"/>
</dbReference>
<dbReference type="Gene3D" id="1.10.287.1060">
    <property type="entry name" value="ESAT-6-like"/>
    <property type="match status" value="1"/>
</dbReference>
<comment type="similarity">
    <text evidence="3">Belongs to the glycosyltransferase 23 family.</text>
</comment>
<dbReference type="InterPro" id="IPR045573">
    <property type="entry name" value="Fut8_N_cat"/>
</dbReference>
<dbReference type="STRING" id="10195.A0A3M7PXN6"/>
<sequence length="430" mass="49992">NHASNSENLVSYNQNPSENFESLRRKIYDDIKDLSYFVNNQLLKLKRDSSLEPKISFIENNFHDRINLLLVEMYNLSTSDSLGDWRKLEADSLALKIQREFYELQNPSDCDKQKKLVCDLNKSCGFGCQMHHVMYCFITSYFLNRTLLLDSSGWRYNPNGYEAYFKPLSEKCTKISNYGVGWDGNRFETADVIHVPIIDEITTKPEFFPLTIPKKYQTSLSSFHGDPFVWWAGQILAFLMRFNGKFSKTVEEKIKSSGFRTPCVGVHVRRTDKVGTEASYHALSEYMKHVKEFFDFYDLKTSTKNMRTVYLATDDLSVLKEARENYRDYRFISDEINAETASLNKRYSPESAQGVILDIHFLSQCDFLVCTLSSQVCRMAYEIQQTRFPDGSWRFKSLDDVYYFGGQLRHNVIAVQEHIPKPGLGEIELK</sequence>
<keyword evidence="6" id="KW-1185">Reference proteome</keyword>
<dbReference type="EC" id="2.4.1.68" evidence="5"/>
<dbReference type="GO" id="GO:0008424">
    <property type="term" value="F:glycoprotein 6-alpha-L-fucosyltransferase activity"/>
    <property type="evidence" value="ECO:0007669"/>
    <property type="project" value="UniProtKB-EC"/>
</dbReference>
<dbReference type="Pfam" id="PF19745">
    <property type="entry name" value="FUT8_N_cat"/>
    <property type="match status" value="1"/>
</dbReference>